<name>A0A7S2Y093_9STRA</name>
<dbReference type="Gene3D" id="3.20.70.20">
    <property type="match status" value="1"/>
</dbReference>
<sequence length="199" mass="22258">MAGATPGVHFPESRFYIRRVRLDRRSELVPSLLACGYKIEEAATDKTAVVVEIPVDVGDGVRTLGQVSMWEQLALAAFMQRYWADNQVSVTVTFDPKTEGAMLPFALDYYQYQLKGVTFLPRLDCGAFEQMPYESIAKEAYEKMVIKIKPFSLQIADLDSSSSSADDVEECPEKFCDGDKCEMRALNGSAKKRAKLMQA</sequence>
<evidence type="ECO:0000313" key="1">
    <source>
        <dbReference type="EMBL" id="CAD9871205.1"/>
    </source>
</evidence>
<dbReference type="EMBL" id="HBHR01019805">
    <property type="protein sequence ID" value="CAD9871205.1"/>
    <property type="molecule type" value="Transcribed_RNA"/>
</dbReference>
<dbReference type="SUPFAM" id="SSF51998">
    <property type="entry name" value="PFL-like glycyl radical enzymes"/>
    <property type="match status" value="1"/>
</dbReference>
<reference evidence="1" key="1">
    <citation type="submission" date="2021-01" db="EMBL/GenBank/DDBJ databases">
        <authorList>
            <person name="Corre E."/>
            <person name="Pelletier E."/>
            <person name="Niang G."/>
            <person name="Scheremetjew M."/>
            <person name="Finn R."/>
            <person name="Kale V."/>
            <person name="Holt S."/>
            <person name="Cochrane G."/>
            <person name="Meng A."/>
            <person name="Brown T."/>
            <person name="Cohen L."/>
        </authorList>
    </citation>
    <scope>NUCLEOTIDE SEQUENCE</scope>
    <source>
        <strain evidence="1">CCMP1661</strain>
    </source>
</reference>
<proteinExistence type="predicted"/>
<dbReference type="AlphaFoldDB" id="A0A7S2Y093"/>
<organism evidence="1">
    <name type="scientific">Fibrocapsa japonica</name>
    <dbReference type="NCBI Taxonomy" id="94617"/>
    <lineage>
        <taxon>Eukaryota</taxon>
        <taxon>Sar</taxon>
        <taxon>Stramenopiles</taxon>
        <taxon>Ochrophyta</taxon>
        <taxon>Raphidophyceae</taxon>
        <taxon>Chattonellales</taxon>
        <taxon>Chattonellaceae</taxon>
        <taxon>Fibrocapsa</taxon>
    </lineage>
</organism>
<protein>
    <submittedName>
        <fullName evidence="1">Uncharacterized protein</fullName>
    </submittedName>
</protein>
<accession>A0A7S2Y093</accession>
<gene>
    <name evidence="1" type="ORF">FJAP1339_LOCUS10045</name>
</gene>